<feature type="compositionally biased region" description="Low complexity" evidence="1">
    <location>
        <begin position="745"/>
        <end position="761"/>
    </location>
</feature>
<feature type="region of interest" description="Disordered" evidence="1">
    <location>
        <begin position="1"/>
        <end position="132"/>
    </location>
</feature>
<dbReference type="PANTHER" id="PTHR45733">
    <property type="entry name" value="FORMIN-J"/>
    <property type="match status" value="1"/>
</dbReference>
<feature type="compositionally biased region" description="Low complexity" evidence="1">
    <location>
        <begin position="97"/>
        <end position="116"/>
    </location>
</feature>
<feature type="region of interest" description="Disordered" evidence="1">
    <location>
        <begin position="741"/>
        <end position="930"/>
    </location>
</feature>
<feature type="compositionally biased region" description="Low complexity" evidence="1">
    <location>
        <begin position="643"/>
        <end position="652"/>
    </location>
</feature>
<feature type="compositionally biased region" description="Low complexity" evidence="1">
    <location>
        <begin position="26"/>
        <end position="67"/>
    </location>
</feature>
<dbReference type="PANTHER" id="PTHR45733:SF8">
    <property type="entry name" value="FORMIN-J"/>
    <property type="match status" value="1"/>
</dbReference>
<feature type="compositionally biased region" description="Polar residues" evidence="1">
    <location>
        <begin position="653"/>
        <end position="668"/>
    </location>
</feature>
<feature type="compositionally biased region" description="Polar residues" evidence="1">
    <location>
        <begin position="775"/>
        <end position="785"/>
    </location>
</feature>
<feature type="compositionally biased region" description="Low complexity" evidence="1">
    <location>
        <begin position="574"/>
        <end position="591"/>
    </location>
</feature>
<feature type="compositionally biased region" description="Pro residues" evidence="1">
    <location>
        <begin position="857"/>
        <end position="928"/>
    </location>
</feature>
<feature type="compositionally biased region" description="Low complexity" evidence="1">
    <location>
        <begin position="531"/>
        <end position="540"/>
    </location>
</feature>
<feature type="region of interest" description="Disordered" evidence="1">
    <location>
        <begin position="164"/>
        <end position="199"/>
    </location>
</feature>
<protein>
    <submittedName>
        <fullName evidence="2">Uncharacterized protein</fullName>
    </submittedName>
</protein>
<accession>A0AAW0F5D1</accession>
<evidence type="ECO:0000313" key="3">
    <source>
        <dbReference type="Proteomes" id="UP001430356"/>
    </source>
</evidence>
<dbReference type="EMBL" id="JAECZO010000010">
    <property type="protein sequence ID" value="KAK7200962.1"/>
    <property type="molecule type" value="Genomic_DNA"/>
</dbReference>
<feature type="region of interest" description="Disordered" evidence="1">
    <location>
        <begin position="572"/>
        <end position="591"/>
    </location>
</feature>
<feature type="compositionally biased region" description="Low complexity" evidence="1">
    <location>
        <begin position="500"/>
        <end position="524"/>
    </location>
</feature>
<dbReference type="Proteomes" id="UP001430356">
    <property type="component" value="Unassembled WGS sequence"/>
</dbReference>
<feature type="region of interest" description="Disordered" evidence="1">
    <location>
        <begin position="494"/>
        <end position="563"/>
    </location>
</feature>
<keyword evidence="3" id="KW-1185">Reference proteome</keyword>
<feature type="region of interest" description="Disordered" evidence="1">
    <location>
        <begin position="643"/>
        <end position="713"/>
    </location>
</feature>
<feature type="compositionally biased region" description="Basic and acidic residues" evidence="1">
    <location>
        <begin position="669"/>
        <end position="682"/>
    </location>
</feature>
<comment type="caution">
    <text evidence="2">The sequence shown here is derived from an EMBL/GenBank/DDBJ whole genome shotgun (WGS) entry which is preliminary data.</text>
</comment>
<feature type="compositionally biased region" description="Low complexity" evidence="1">
    <location>
        <begin position="182"/>
        <end position="199"/>
    </location>
</feature>
<sequence>MRRRVASAPSPTLTVSGHGLASRTQPSPTAASASSPAAAGAAAASAVVPAAVTTTTSGSTWASSAGAVERRAETQRQPRTSKRSTSADPRSRRHRSAAPSGPATAPAAAAGRTTHSTARRSSRRVSPSSRSLTVEASLVQNLKQQIACLEAQLRVTRQQQDAIARSHRRLDTSRDDAPAPAPAAEGGVPAEEDAAAPGPEVRLSLPHAKRVRGEDAAAAAPAAGDGHSDDAATVARLRTYPAAYQTERGALLLNIESLAKDVEGLHSLVLHLGRERDLMVAEVVDFRAALRESETERDALAAEHSATQRMLVAEQALRRAAEESAARGAVTTAPHSAAGLAAADVTSQRDYYKLQTERMTEALVRAKARAHTLLGALQWERDGAKALERQLCSALDRIAMMERRGEALAAYYQQLSARFVTISATLRHVLDAVPHELLQQRQVPSPERTPTGGAAGSEEAVAAVTLGELRDTVEAWEAEVTAEAAQMRRATETITSKTQAAFSCSTPTATPAASASASASAAASNGGNGDAPPTLGDATTAPPPPPPPTTEGLVRGGGDPPALMQLTRRTVLPTHGGTSSAPAGGAGAAPAQTTPTVAAFMEGTMGHIASPVRGAGSEKEAAAKGPMAGAVLAEQLYGRRSSALRLSSESAEGTSGTAPTDDSAPSTQEARRCEWAGGREHTAAASAPMESEESSLPTGPDSETVAQTATSQETPLTVHTVAFGLVGAVLTLDADADPAQGCDGPGAAAESASGPPASGMAETEEGAGVDVAVDPTSSSLEQLDVSSGEAGVGGTPSQPQPPDACVGPSAEAASDAHADGAVLSPTPPPATDETGHGAPSSPDSSGGAAVREASAPTTPPPSATVPPPPAASAPPPPSAAVPPPPPSAAVPPPPAVSAPPPPPSATVPLPPPAAVVPSAAPPAPPAPPSLTEKLAQLDARIDAQEAALAELVRRHTAP</sequence>
<dbReference type="InterPro" id="IPR051144">
    <property type="entry name" value="Formin_homology_domain"/>
</dbReference>
<evidence type="ECO:0000313" key="2">
    <source>
        <dbReference type="EMBL" id="KAK7200962.1"/>
    </source>
</evidence>
<gene>
    <name evidence="2" type="ORF">NESM_000155500</name>
</gene>
<dbReference type="AlphaFoldDB" id="A0AAW0F5D1"/>
<feature type="compositionally biased region" description="Low complexity" evidence="1">
    <location>
        <begin position="809"/>
        <end position="821"/>
    </location>
</feature>
<feature type="compositionally biased region" description="Polar residues" evidence="1">
    <location>
        <begin position="704"/>
        <end position="713"/>
    </location>
</feature>
<organism evidence="2 3">
    <name type="scientific">Novymonas esmeraldas</name>
    <dbReference type="NCBI Taxonomy" id="1808958"/>
    <lineage>
        <taxon>Eukaryota</taxon>
        <taxon>Discoba</taxon>
        <taxon>Euglenozoa</taxon>
        <taxon>Kinetoplastea</taxon>
        <taxon>Metakinetoplastina</taxon>
        <taxon>Trypanosomatida</taxon>
        <taxon>Trypanosomatidae</taxon>
        <taxon>Novymonas</taxon>
    </lineage>
</organism>
<feature type="compositionally biased region" description="Low complexity" evidence="1">
    <location>
        <begin position="836"/>
        <end position="856"/>
    </location>
</feature>
<evidence type="ECO:0000256" key="1">
    <source>
        <dbReference type="SAM" id="MobiDB-lite"/>
    </source>
</evidence>
<name>A0AAW0F5D1_9TRYP</name>
<proteinExistence type="predicted"/>
<reference evidence="2 3" key="1">
    <citation type="journal article" date="2021" name="MBio">
        <title>A New Model Trypanosomatid, Novymonas esmeraldas: Genomic Perception of Its 'Candidatus Pandoraea novymonadis' Endosymbiont.</title>
        <authorList>
            <person name="Zakharova A."/>
            <person name="Saura A."/>
            <person name="Butenko A."/>
            <person name="Podesvova L."/>
            <person name="Warmusova S."/>
            <person name="Kostygov A.Y."/>
            <person name="Nenarokova A."/>
            <person name="Lukes J."/>
            <person name="Opperdoes F.R."/>
            <person name="Yurchenko V."/>
        </authorList>
    </citation>
    <scope>NUCLEOTIDE SEQUENCE [LARGE SCALE GENOMIC DNA]</scope>
    <source>
        <strain evidence="2 3">E262AT.01</strain>
    </source>
</reference>